<feature type="compositionally biased region" description="Polar residues" evidence="1">
    <location>
        <begin position="52"/>
        <end position="65"/>
    </location>
</feature>
<dbReference type="AlphaFoldDB" id="A0A518CQA8"/>
<name>A0A518CQA8_9PLAN</name>
<feature type="region of interest" description="Disordered" evidence="1">
    <location>
        <begin position="28"/>
        <end position="65"/>
    </location>
</feature>
<sequence>MSPISTSSRLNLTLETPRHYTIIAGGIDDSEISGKNHPESSLINHLKEGDAVSTSTRNSSAITQS</sequence>
<protein>
    <submittedName>
        <fullName evidence="2">Uncharacterized protein</fullName>
    </submittedName>
</protein>
<dbReference type="EMBL" id="CP036281">
    <property type="protein sequence ID" value="QDU81401.1"/>
    <property type="molecule type" value="Genomic_DNA"/>
</dbReference>
<organism evidence="2 3">
    <name type="scientific">Polystyrenella longa</name>
    <dbReference type="NCBI Taxonomy" id="2528007"/>
    <lineage>
        <taxon>Bacteria</taxon>
        <taxon>Pseudomonadati</taxon>
        <taxon>Planctomycetota</taxon>
        <taxon>Planctomycetia</taxon>
        <taxon>Planctomycetales</taxon>
        <taxon>Planctomycetaceae</taxon>
        <taxon>Polystyrenella</taxon>
    </lineage>
</organism>
<gene>
    <name evidence="2" type="ORF">Pla110_31420</name>
</gene>
<evidence type="ECO:0000313" key="2">
    <source>
        <dbReference type="EMBL" id="QDU81401.1"/>
    </source>
</evidence>
<reference evidence="2 3" key="1">
    <citation type="submission" date="2019-02" db="EMBL/GenBank/DDBJ databases">
        <title>Deep-cultivation of Planctomycetes and their phenomic and genomic characterization uncovers novel biology.</title>
        <authorList>
            <person name="Wiegand S."/>
            <person name="Jogler M."/>
            <person name="Boedeker C."/>
            <person name="Pinto D."/>
            <person name="Vollmers J."/>
            <person name="Rivas-Marin E."/>
            <person name="Kohn T."/>
            <person name="Peeters S.H."/>
            <person name="Heuer A."/>
            <person name="Rast P."/>
            <person name="Oberbeckmann S."/>
            <person name="Bunk B."/>
            <person name="Jeske O."/>
            <person name="Meyerdierks A."/>
            <person name="Storesund J.E."/>
            <person name="Kallscheuer N."/>
            <person name="Luecker S."/>
            <person name="Lage O.M."/>
            <person name="Pohl T."/>
            <person name="Merkel B.J."/>
            <person name="Hornburger P."/>
            <person name="Mueller R.-W."/>
            <person name="Bruemmer F."/>
            <person name="Labrenz M."/>
            <person name="Spormann A.M."/>
            <person name="Op den Camp H."/>
            <person name="Overmann J."/>
            <person name="Amann R."/>
            <person name="Jetten M.S.M."/>
            <person name="Mascher T."/>
            <person name="Medema M.H."/>
            <person name="Devos D.P."/>
            <person name="Kaster A.-K."/>
            <person name="Ovreas L."/>
            <person name="Rohde M."/>
            <person name="Galperin M.Y."/>
            <person name="Jogler C."/>
        </authorList>
    </citation>
    <scope>NUCLEOTIDE SEQUENCE [LARGE SCALE GENOMIC DNA]</scope>
    <source>
        <strain evidence="2 3">Pla110</strain>
    </source>
</reference>
<evidence type="ECO:0000256" key="1">
    <source>
        <dbReference type="SAM" id="MobiDB-lite"/>
    </source>
</evidence>
<dbReference type="Proteomes" id="UP000317178">
    <property type="component" value="Chromosome"/>
</dbReference>
<keyword evidence="3" id="KW-1185">Reference proteome</keyword>
<dbReference type="KEGG" id="plon:Pla110_31420"/>
<proteinExistence type="predicted"/>
<accession>A0A518CQA8</accession>
<evidence type="ECO:0000313" key="3">
    <source>
        <dbReference type="Proteomes" id="UP000317178"/>
    </source>
</evidence>